<dbReference type="Proteomes" id="UP000800200">
    <property type="component" value="Unassembled WGS sequence"/>
</dbReference>
<feature type="transmembrane region" description="Helical" evidence="2">
    <location>
        <begin position="351"/>
        <end position="372"/>
    </location>
</feature>
<feature type="transmembrane region" description="Helical" evidence="2">
    <location>
        <begin position="120"/>
        <end position="142"/>
    </location>
</feature>
<keyword evidence="2" id="KW-0812">Transmembrane</keyword>
<feature type="transmembrane region" description="Helical" evidence="2">
    <location>
        <begin position="392"/>
        <end position="408"/>
    </location>
</feature>
<dbReference type="SMART" id="SM00603">
    <property type="entry name" value="LCCL"/>
    <property type="match status" value="1"/>
</dbReference>
<evidence type="ECO:0000313" key="5">
    <source>
        <dbReference type="Proteomes" id="UP000800200"/>
    </source>
</evidence>
<proteinExistence type="predicted"/>
<dbReference type="InterPro" id="IPR004043">
    <property type="entry name" value="LCCL"/>
</dbReference>
<dbReference type="PANTHER" id="PTHR31331:SF1">
    <property type="entry name" value="CYSTEINE RICH SECRETORY PROTEIN LCCL DOMAIN CONTAINING 2"/>
    <property type="match status" value="1"/>
</dbReference>
<sequence>MASTQPQSKDQEPTVIDLENGDRTARNTPSTTPETETSNSSTPEARNSHEFDNVRSHESPPWARVWGTIPPPLSRKLRKVMEWMKGPDPPRIYKIISFFEPIQTAPIRLLSRLPKLARTVMFIFAFGLWIALFAIIISSFSLPGDIAGYGSPVRLSCITRLWPDSQTCGLDGKECLPFDNHTLAFSCPADCGRVKVLNPRTIGDEQITYRSLVVGGTPDASDNNDPVYRGDSFICGSAIHAGILKDEGGGCGVLSLSGEKSKYGSIARNGILSVGFKSSFPLSFNFLQDEDIINSTSKCRDPRWNLLILSVIFTSLFSLFTTTPTAFFVPIFIIVYFQVSLASDPPAFADYPSAVSTAMGSLLPAAFIGVLIFHFSVRKTLWKLNAQIEKTVLWLGGCWVGALSNMTLDQIPIQRLTPHDLNQQPGAITALVFIAIILFCIGLFQAWCFRNEGRLPRYLAIYAVLGIGLLILLAIPELDLRIHHYILALLLLPGTALQTRPSLLYQGLLVGLFINGIARWGFASILQTEAALRGDAQLGRAIPEIHTPLISSTNITFTWEGVAPGYEGVSVLVNDVERFRGFHTDGDNSFSWTRHAIETLEYFRFGFVKYFPFGGIAYSDFTRAGIWQSNGSWTDIPPGLS</sequence>
<protein>
    <submittedName>
        <fullName evidence="4">LCCL domain protein</fullName>
    </submittedName>
</protein>
<feature type="transmembrane region" description="Helical" evidence="2">
    <location>
        <begin position="306"/>
        <end position="339"/>
    </location>
</feature>
<keyword evidence="2" id="KW-1133">Transmembrane helix</keyword>
<feature type="transmembrane region" description="Helical" evidence="2">
    <location>
        <begin position="428"/>
        <end position="447"/>
    </location>
</feature>
<feature type="compositionally biased region" description="Low complexity" evidence="1">
    <location>
        <begin position="27"/>
        <end position="44"/>
    </location>
</feature>
<evidence type="ECO:0000256" key="2">
    <source>
        <dbReference type="SAM" id="Phobius"/>
    </source>
</evidence>
<accession>A0A6A6DJ66</accession>
<feature type="transmembrane region" description="Helical" evidence="2">
    <location>
        <begin position="459"/>
        <end position="476"/>
    </location>
</feature>
<evidence type="ECO:0000256" key="1">
    <source>
        <dbReference type="SAM" id="MobiDB-lite"/>
    </source>
</evidence>
<name>A0A6A6DJ66_9PEZI</name>
<evidence type="ECO:0000259" key="3">
    <source>
        <dbReference type="PROSITE" id="PS50820"/>
    </source>
</evidence>
<dbReference type="InterPro" id="IPR051957">
    <property type="entry name" value="CRISP-LCCL_domain"/>
</dbReference>
<dbReference type="InterPro" id="IPR036609">
    <property type="entry name" value="LCCL_sf"/>
</dbReference>
<feature type="domain" description="LCCL" evidence="3">
    <location>
        <begin position="162"/>
        <end position="274"/>
    </location>
</feature>
<keyword evidence="2" id="KW-0472">Membrane</keyword>
<reference evidence="4" key="1">
    <citation type="journal article" date="2020" name="Stud. Mycol.">
        <title>101 Dothideomycetes genomes: a test case for predicting lifestyles and emergence of pathogens.</title>
        <authorList>
            <person name="Haridas S."/>
            <person name="Albert R."/>
            <person name="Binder M."/>
            <person name="Bloem J."/>
            <person name="Labutti K."/>
            <person name="Salamov A."/>
            <person name="Andreopoulos B."/>
            <person name="Baker S."/>
            <person name="Barry K."/>
            <person name="Bills G."/>
            <person name="Bluhm B."/>
            <person name="Cannon C."/>
            <person name="Castanera R."/>
            <person name="Culley D."/>
            <person name="Daum C."/>
            <person name="Ezra D."/>
            <person name="Gonzalez J."/>
            <person name="Henrissat B."/>
            <person name="Kuo A."/>
            <person name="Liang C."/>
            <person name="Lipzen A."/>
            <person name="Lutzoni F."/>
            <person name="Magnuson J."/>
            <person name="Mondo S."/>
            <person name="Nolan M."/>
            <person name="Ohm R."/>
            <person name="Pangilinan J."/>
            <person name="Park H.-J."/>
            <person name="Ramirez L."/>
            <person name="Alfaro M."/>
            <person name="Sun H."/>
            <person name="Tritt A."/>
            <person name="Yoshinaga Y."/>
            <person name="Zwiers L.-H."/>
            <person name="Turgeon B."/>
            <person name="Goodwin S."/>
            <person name="Spatafora J."/>
            <person name="Crous P."/>
            <person name="Grigoriev I."/>
        </authorList>
    </citation>
    <scope>NUCLEOTIDE SEQUENCE</scope>
    <source>
        <strain evidence="4">CBS 207.26</strain>
    </source>
</reference>
<dbReference type="EMBL" id="ML994674">
    <property type="protein sequence ID" value="KAF2178488.1"/>
    <property type="molecule type" value="Genomic_DNA"/>
</dbReference>
<evidence type="ECO:0000313" key="4">
    <source>
        <dbReference type="EMBL" id="KAF2178488.1"/>
    </source>
</evidence>
<dbReference type="AlphaFoldDB" id="A0A6A6DJ66"/>
<dbReference type="OrthoDB" id="441660at2759"/>
<dbReference type="Pfam" id="PF03815">
    <property type="entry name" value="LCCL"/>
    <property type="match status" value="1"/>
</dbReference>
<dbReference type="PANTHER" id="PTHR31331">
    <property type="entry name" value="LCCL DOMAIN PROTEIN (AFU_ORTHOLOGUE AFUA_5G08630)"/>
    <property type="match status" value="1"/>
</dbReference>
<organism evidence="4 5">
    <name type="scientific">Zopfia rhizophila CBS 207.26</name>
    <dbReference type="NCBI Taxonomy" id="1314779"/>
    <lineage>
        <taxon>Eukaryota</taxon>
        <taxon>Fungi</taxon>
        <taxon>Dikarya</taxon>
        <taxon>Ascomycota</taxon>
        <taxon>Pezizomycotina</taxon>
        <taxon>Dothideomycetes</taxon>
        <taxon>Dothideomycetes incertae sedis</taxon>
        <taxon>Zopfiaceae</taxon>
        <taxon>Zopfia</taxon>
    </lineage>
</organism>
<gene>
    <name evidence="4" type="ORF">K469DRAFT_598857</name>
</gene>
<dbReference type="PROSITE" id="PS50820">
    <property type="entry name" value="LCCL"/>
    <property type="match status" value="1"/>
</dbReference>
<feature type="region of interest" description="Disordered" evidence="1">
    <location>
        <begin position="1"/>
        <end position="58"/>
    </location>
</feature>
<feature type="compositionally biased region" description="Basic and acidic residues" evidence="1">
    <location>
        <begin position="46"/>
        <end position="58"/>
    </location>
</feature>
<dbReference type="SUPFAM" id="SSF69848">
    <property type="entry name" value="LCCL domain"/>
    <property type="match status" value="1"/>
</dbReference>
<dbReference type="Gene3D" id="2.170.130.20">
    <property type="entry name" value="LCCL-like domain"/>
    <property type="match status" value="1"/>
</dbReference>
<keyword evidence="5" id="KW-1185">Reference proteome</keyword>
<feature type="transmembrane region" description="Helical" evidence="2">
    <location>
        <begin position="504"/>
        <end position="522"/>
    </location>
</feature>